<reference evidence="6 7" key="1">
    <citation type="journal article" date="2015" name="Sci. Rep.">
        <title>Genome of the facultative scuticociliatosis pathogen Pseudocohnilembus persalinus provides insight into its virulence through horizontal gene transfer.</title>
        <authorList>
            <person name="Xiong J."/>
            <person name="Wang G."/>
            <person name="Cheng J."/>
            <person name="Tian M."/>
            <person name="Pan X."/>
            <person name="Warren A."/>
            <person name="Jiang C."/>
            <person name="Yuan D."/>
            <person name="Miao W."/>
        </authorList>
    </citation>
    <scope>NUCLEOTIDE SEQUENCE [LARGE SCALE GENOMIC DNA]</scope>
    <source>
        <strain evidence="6">36N120E</strain>
    </source>
</reference>
<keyword evidence="5" id="KW-0408">Iron</keyword>
<dbReference type="GO" id="GO:0016121">
    <property type="term" value="P:carotene catabolic process"/>
    <property type="evidence" value="ECO:0007669"/>
    <property type="project" value="TreeGrafter"/>
</dbReference>
<dbReference type="InParanoid" id="A0A0V0QPY7"/>
<evidence type="ECO:0000256" key="5">
    <source>
        <dbReference type="ARBA" id="ARBA00023004"/>
    </source>
</evidence>
<dbReference type="AlphaFoldDB" id="A0A0V0QPY7"/>
<evidence type="ECO:0000256" key="4">
    <source>
        <dbReference type="ARBA" id="ARBA00023002"/>
    </source>
</evidence>
<proteinExistence type="inferred from homology"/>
<dbReference type="OrthoDB" id="412415at2759"/>
<sequence length="474" mass="54640">MRMILEVPEVHIRQKFTWAYLFNQNFQSFSNYPMQVLAGSIPSKLNGSLIRNTSATFVRKNHQKAGHIYDGDGGIVKIDVQNQKANLTYQIIETDAYKKEQKANQYFLDSWGINKKGIFNKFVPNYQLKNTANASIFVPKDKSSILALGYFGLPYRLEFDTLKTIGQDDLDGVLSENETLGLKFRYDQQQNIYYNFGYIQNGMDTQINLYKFDVNGKVIEKKEHFLQSPRILVQDFCLAGDYIVMMRSPQYFNKTKWEQINYDSDEGTQFVVFNKNTLEFISDNQIDGFLVTEFMNGFQIKNNLVIDCLVGADFQYNLMLNSMTKERFDVNGNNQKLHRFVVNPQSGIVIDKKKISIYPSNQTTIHQQANGKPYKQGYMQINDMRKEFDMGNSIAKIDHKQDTIIYQQKNSSTFLGEPVLSQNGEFIFAFGTNTETKLNELHIMDSENLDQICVLGAEGQIPYSTKGVWVDNQI</sequence>
<keyword evidence="7" id="KW-1185">Reference proteome</keyword>
<keyword evidence="3" id="KW-0479">Metal-binding</keyword>
<evidence type="ECO:0000313" key="7">
    <source>
        <dbReference type="Proteomes" id="UP000054937"/>
    </source>
</evidence>
<dbReference type="GO" id="GO:0010436">
    <property type="term" value="F:carotenoid dioxygenase activity"/>
    <property type="evidence" value="ECO:0007669"/>
    <property type="project" value="TreeGrafter"/>
</dbReference>
<comment type="caution">
    <text evidence="6">The sequence shown here is derived from an EMBL/GenBank/DDBJ whole genome shotgun (WGS) entry which is preliminary data.</text>
</comment>
<dbReference type="EMBL" id="LDAU01000120">
    <property type="protein sequence ID" value="KRX04241.1"/>
    <property type="molecule type" value="Genomic_DNA"/>
</dbReference>
<gene>
    <name evidence="6" type="ORF">PPERSA_11365</name>
</gene>
<evidence type="ECO:0000256" key="2">
    <source>
        <dbReference type="ARBA" id="ARBA00006787"/>
    </source>
</evidence>
<dbReference type="PANTHER" id="PTHR10543:SF89">
    <property type="entry name" value="CAROTENOID 9,10(9',10')-CLEAVAGE DIOXYGENASE 1"/>
    <property type="match status" value="1"/>
</dbReference>
<comment type="similarity">
    <text evidence="2">Belongs to the carotenoid oxygenase family.</text>
</comment>
<name>A0A0V0QPY7_PSEPJ</name>
<evidence type="ECO:0000256" key="3">
    <source>
        <dbReference type="ARBA" id="ARBA00022723"/>
    </source>
</evidence>
<dbReference type="Pfam" id="PF03055">
    <property type="entry name" value="RPE65"/>
    <property type="match status" value="1"/>
</dbReference>
<dbReference type="Proteomes" id="UP000054937">
    <property type="component" value="Unassembled WGS sequence"/>
</dbReference>
<keyword evidence="4" id="KW-0560">Oxidoreductase</keyword>
<dbReference type="GO" id="GO:0046872">
    <property type="term" value="F:metal ion binding"/>
    <property type="evidence" value="ECO:0007669"/>
    <property type="project" value="UniProtKB-KW"/>
</dbReference>
<comment type="cofactor">
    <cofactor evidence="1">
        <name>Fe(2+)</name>
        <dbReference type="ChEBI" id="CHEBI:29033"/>
    </cofactor>
</comment>
<accession>A0A0V0QPY7</accession>
<evidence type="ECO:0000256" key="1">
    <source>
        <dbReference type="ARBA" id="ARBA00001954"/>
    </source>
</evidence>
<evidence type="ECO:0000313" key="6">
    <source>
        <dbReference type="EMBL" id="KRX04241.1"/>
    </source>
</evidence>
<protein>
    <submittedName>
        <fullName evidence="6">Uncharacterized protein</fullName>
    </submittedName>
</protein>
<dbReference type="InterPro" id="IPR004294">
    <property type="entry name" value="Carotenoid_Oase"/>
</dbReference>
<organism evidence="6 7">
    <name type="scientific">Pseudocohnilembus persalinus</name>
    <name type="common">Ciliate</name>
    <dbReference type="NCBI Taxonomy" id="266149"/>
    <lineage>
        <taxon>Eukaryota</taxon>
        <taxon>Sar</taxon>
        <taxon>Alveolata</taxon>
        <taxon>Ciliophora</taxon>
        <taxon>Intramacronucleata</taxon>
        <taxon>Oligohymenophorea</taxon>
        <taxon>Scuticociliatia</taxon>
        <taxon>Philasterida</taxon>
        <taxon>Pseudocohnilembidae</taxon>
        <taxon>Pseudocohnilembus</taxon>
    </lineage>
</organism>
<dbReference type="PANTHER" id="PTHR10543">
    <property type="entry name" value="BETA-CAROTENE DIOXYGENASE"/>
    <property type="match status" value="1"/>
</dbReference>